<evidence type="ECO:0000313" key="2">
    <source>
        <dbReference type="Proteomes" id="UP001143910"/>
    </source>
</evidence>
<name>A0ACC1NGP5_9HYPO</name>
<protein>
    <submittedName>
        <fullName evidence="1">Uncharacterized protein</fullName>
    </submittedName>
</protein>
<evidence type="ECO:0000313" key="1">
    <source>
        <dbReference type="EMBL" id="KAJ2977523.1"/>
    </source>
</evidence>
<accession>A0ACC1NGP5</accession>
<sequence>MLDIFELFPIPTIVVSPALCIQKVSQGLIAAWGSEWAGVVGGDLFSSLYQGSATERFDRIVLSHAIELAITTRNMRQCHAAYSKDGVFWTARVIPTFKGLNLLFLIVEWERAEVLQAKIYDTEPHYAWPWHTIDEAFRIFAQSVKDYALFLLDTRGYITTWNVGAEKIKGYKAEEIVGKHFSGFYSQDDLRARKPEKELEACLRDGRVEDEGWRYRKDGSRFWANVVITAIYKKGTHVGFGKVTRDLTERKNAEIQLINAFQESSKLKTEFLANMSHEIRTPMHGMLSASTLLLDTSLTEEQRDTVNIIEESGAILLQIINNILDYSKIASGTVSVNTDPIDLAAIVTSTIRSVQATLLESVHIEPILESNLPKSATGDPLRYRQILQNIMDNAAKFTEKGSIIVHATLKEEDEATYTVLTEVQDTGIGVPDSMVQNLFKPFTQLDSSVRKRFQGTGLGLCIARSLAKLLGGQIGYRPGSNGEGSVFWFTVRLQKLAIVHHGTDMAGSRSEVGTDMTHLKPLGEADIGQVLLRLQQVAPTKRILAAEDNAINQAVLMKTLQPLGFKTITMTSNGEEALSELLSSSQTYDLVLMDVSMPVMDGHKTTGHIRNRGLHIPIIAMTAYALKGDMELCLENGMNDYIAKPAKKMALFSVLLKWLT</sequence>
<comment type="caution">
    <text evidence="1">The sequence shown here is derived from an EMBL/GenBank/DDBJ whole genome shotgun (WGS) entry which is preliminary data.</text>
</comment>
<dbReference type="Proteomes" id="UP001143910">
    <property type="component" value="Unassembled WGS sequence"/>
</dbReference>
<proteinExistence type="predicted"/>
<dbReference type="EMBL" id="JANJQO010000463">
    <property type="protein sequence ID" value="KAJ2977523.1"/>
    <property type="molecule type" value="Genomic_DNA"/>
</dbReference>
<reference evidence="1" key="1">
    <citation type="submission" date="2022-08" db="EMBL/GenBank/DDBJ databases">
        <title>Genome Sequence of Lecanicillium fungicola.</title>
        <authorList>
            <person name="Buettner E."/>
        </authorList>
    </citation>
    <scope>NUCLEOTIDE SEQUENCE</scope>
    <source>
        <strain evidence="1">Babe33</strain>
    </source>
</reference>
<organism evidence="1 2">
    <name type="scientific">Zarea fungicola</name>
    <dbReference type="NCBI Taxonomy" id="93591"/>
    <lineage>
        <taxon>Eukaryota</taxon>
        <taxon>Fungi</taxon>
        <taxon>Dikarya</taxon>
        <taxon>Ascomycota</taxon>
        <taxon>Pezizomycotina</taxon>
        <taxon>Sordariomycetes</taxon>
        <taxon>Hypocreomycetidae</taxon>
        <taxon>Hypocreales</taxon>
        <taxon>Cordycipitaceae</taxon>
        <taxon>Zarea</taxon>
    </lineage>
</organism>
<keyword evidence="2" id="KW-1185">Reference proteome</keyword>
<gene>
    <name evidence="1" type="ORF">NQ176_g4324</name>
</gene>